<gene>
    <name evidence="1" type="ORF">CLO192961_LOCUS34535</name>
</gene>
<accession>A0ABY6TQH6</accession>
<dbReference type="EMBL" id="CABFNS010000283">
    <property type="protein sequence ID" value="VUC20849.1"/>
    <property type="molecule type" value="Genomic_DNA"/>
</dbReference>
<dbReference type="Proteomes" id="UP000766486">
    <property type="component" value="Unassembled WGS sequence"/>
</dbReference>
<reference evidence="1 2" key="1">
    <citation type="submission" date="2019-06" db="EMBL/GenBank/DDBJ databases">
        <authorList>
            <person name="Broberg M."/>
        </authorList>
    </citation>
    <scope>NUCLEOTIDE SEQUENCE [LARGE SCALE GENOMIC DNA]</scope>
</reference>
<organism evidence="1 2">
    <name type="scientific">Bionectria ochroleuca</name>
    <name type="common">Gliocladium roseum</name>
    <dbReference type="NCBI Taxonomy" id="29856"/>
    <lineage>
        <taxon>Eukaryota</taxon>
        <taxon>Fungi</taxon>
        <taxon>Dikarya</taxon>
        <taxon>Ascomycota</taxon>
        <taxon>Pezizomycotina</taxon>
        <taxon>Sordariomycetes</taxon>
        <taxon>Hypocreomycetidae</taxon>
        <taxon>Hypocreales</taxon>
        <taxon>Bionectriaceae</taxon>
        <taxon>Clonostachys</taxon>
    </lineage>
</organism>
<evidence type="ECO:0000313" key="2">
    <source>
        <dbReference type="Proteomes" id="UP000766486"/>
    </source>
</evidence>
<name>A0ABY6TQH6_BIOOC</name>
<comment type="caution">
    <text evidence="1">The sequence shown here is derived from an EMBL/GenBank/DDBJ whole genome shotgun (WGS) entry which is preliminary data.</text>
</comment>
<proteinExistence type="predicted"/>
<sequence length="150" mass="16244">MSSWPDDIDIDPGIFFDPAFYPQNIHPNPPMPLGEDVYIFDPGPSLRRPMPVGNTLGLQGFPPGYPSSLQDSACFASQWSNTTEEAMLLATYDDYVPAQADATIAHHLDEIYDLTKGIGDSSLVTSYKAHPGEFITTAPLSPARGPGSMI</sequence>
<keyword evidence="2" id="KW-1185">Reference proteome</keyword>
<protein>
    <submittedName>
        <fullName evidence="1">Uncharacterized protein</fullName>
    </submittedName>
</protein>
<evidence type="ECO:0000313" key="1">
    <source>
        <dbReference type="EMBL" id="VUC20849.1"/>
    </source>
</evidence>